<sequence length="633" mass="65716">MDEEEDWDAPAKPKTPPSETLPSENAATAEQTLKITDGFKYSYEANASPANIEDWVEPASYGGANGYAQGQFKERSNFRGDRAERRFDPLKGNKFANGGGRKSNLFQNNPASSATPVPDWDAPKESNDQANGAWNNLGTPAAADDEENWDDSPKDASQAGKSPPKSVPDVPLFNKNASAVSDAPSFSRNDTMDNKPQRKSASPEENWESDGDAPPPKAKSPEIPIFRPSSAMDISNSPDLKQSFETSEKSRPVTAPKPARSTNDGEENWDDDGDANQSVEVDIPIFRPESSAPSTPNISGFGGAEQSDNPLDQSYENRQHFNKYPKGFGGGDSGGFGSQDRGFGGGDRGDRGNRGFGGGERGFGGGDRGFGGGDRGFRGRGGRGGGDRGGRGGRGGGGDRGFRGGDRGDRGFGGSDRGDRGFGGGDRGDRGFGGGDRGSGGGEKGFGGGNKGFGGGDRGFGGGDRGFGGGDRGFGGGDRNRDKGFGGGDDRGFGRRDRGGGFGGGDRDSRRGGRDSGRGDRGFGEDRGFGGGNDRGFNKGFGGGSNDGGGFGRNSRGNFSGGFGKSFDGSFGRSFAPEPSNNTAQAEESWDSPPDHSSSTPAPAPQNTNSLPAALTTVPIQNDSPPPADESWD</sequence>
<keyword evidence="2" id="KW-1185">Reference proteome</keyword>
<dbReference type="Proteomes" id="UP001239111">
    <property type="component" value="Chromosome 1"/>
</dbReference>
<organism evidence="1 2">
    <name type="scientific">Eretmocerus hayati</name>
    <dbReference type="NCBI Taxonomy" id="131215"/>
    <lineage>
        <taxon>Eukaryota</taxon>
        <taxon>Metazoa</taxon>
        <taxon>Ecdysozoa</taxon>
        <taxon>Arthropoda</taxon>
        <taxon>Hexapoda</taxon>
        <taxon>Insecta</taxon>
        <taxon>Pterygota</taxon>
        <taxon>Neoptera</taxon>
        <taxon>Endopterygota</taxon>
        <taxon>Hymenoptera</taxon>
        <taxon>Apocrita</taxon>
        <taxon>Proctotrupomorpha</taxon>
        <taxon>Chalcidoidea</taxon>
        <taxon>Aphelinidae</taxon>
        <taxon>Aphelininae</taxon>
        <taxon>Eretmocerus</taxon>
    </lineage>
</organism>
<dbReference type="EMBL" id="CM056741">
    <property type="protein sequence ID" value="KAJ8683578.1"/>
    <property type="molecule type" value="Genomic_DNA"/>
</dbReference>
<comment type="caution">
    <text evidence="1">The sequence shown here is derived from an EMBL/GenBank/DDBJ whole genome shotgun (WGS) entry which is preliminary data.</text>
</comment>
<evidence type="ECO:0000313" key="2">
    <source>
        <dbReference type="Proteomes" id="UP001239111"/>
    </source>
</evidence>
<proteinExistence type="predicted"/>
<name>A0ACC2PKK3_9HYME</name>
<evidence type="ECO:0000313" key="1">
    <source>
        <dbReference type="EMBL" id="KAJ8683578.1"/>
    </source>
</evidence>
<protein>
    <submittedName>
        <fullName evidence="1">Uncharacterized protein</fullName>
    </submittedName>
</protein>
<reference evidence="1" key="1">
    <citation type="submission" date="2023-04" db="EMBL/GenBank/DDBJ databases">
        <title>A chromosome-level genome assembly of the parasitoid wasp Eretmocerus hayati.</title>
        <authorList>
            <person name="Zhong Y."/>
            <person name="Liu S."/>
            <person name="Liu Y."/>
        </authorList>
    </citation>
    <scope>NUCLEOTIDE SEQUENCE</scope>
    <source>
        <strain evidence="1">ZJU_SS_LIU_2023</strain>
    </source>
</reference>
<accession>A0ACC2PKK3</accession>
<gene>
    <name evidence="1" type="ORF">QAD02_019370</name>
</gene>